<evidence type="ECO:0000313" key="1">
    <source>
        <dbReference type="EMBL" id="RYC51511.1"/>
    </source>
</evidence>
<dbReference type="EMBL" id="JJMP01000004">
    <property type="protein sequence ID" value="RYC51511.1"/>
    <property type="molecule type" value="Genomic_DNA"/>
</dbReference>
<evidence type="ECO:0000313" key="2">
    <source>
        <dbReference type="Proteomes" id="UP000290261"/>
    </source>
</evidence>
<protein>
    <submittedName>
        <fullName evidence="1">Uncharacterized protein</fullName>
    </submittedName>
</protein>
<comment type="caution">
    <text evidence="1">The sequence shown here is derived from an EMBL/GenBank/DDBJ whole genome shotgun (WGS) entry which is preliminary data.</text>
</comment>
<reference evidence="1 2" key="1">
    <citation type="submission" date="2014-04" db="EMBL/GenBank/DDBJ databases">
        <title>Whole genome of Muricauda olearia.</title>
        <authorList>
            <person name="Zhang X.-H."/>
            <person name="Tang K."/>
        </authorList>
    </citation>
    <scope>NUCLEOTIDE SEQUENCE [LARGE SCALE GENOMIC DNA]</scope>
    <source>
        <strain evidence="1 2">Th120</strain>
    </source>
</reference>
<proteinExistence type="predicted"/>
<sequence>MTLNRIYLNESSKKFYAQCLNEEIELDNIDRSIVKHLLAISQSDNVRPIFSKKGNDSIYKRKLHSFLRIAFTKEAEKKLFNQVIPYFEKKYGNNNEYLFKWNEIKPFKNIARNITNYNKGAKWLVDSEYFNVSQIIFELKKGNEEIHNKFWNELKSKLSLV</sequence>
<dbReference type="RefSeq" id="WP_129654083.1">
    <property type="nucleotide sequence ID" value="NZ_ML142909.1"/>
</dbReference>
<dbReference type="Proteomes" id="UP000290261">
    <property type="component" value="Unassembled WGS sequence"/>
</dbReference>
<dbReference type="AlphaFoldDB" id="A0A444VL69"/>
<keyword evidence="2" id="KW-1185">Reference proteome</keyword>
<gene>
    <name evidence="1" type="ORF">DN53_11785</name>
</gene>
<accession>A0A444VL69</accession>
<name>A0A444VL69_9FLAO</name>
<organism evidence="1 2">
    <name type="scientific">Flagellimonas olearia</name>
    <dbReference type="NCBI Taxonomy" id="552546"/>
    <lineage>
        <taxon>Bacteria</taxon>
        <taxon>Pseudomonadati</taxon>
        <taxon>Bacteroidota</taxon>
        <taxon>Flavobacteriia</taxon>
        <taxon>Flavobacteriales</taxon>
        <taxon>Flavobacteriaceae</taxon>
        <taxon>Flagellimonas</taxon>
    </lineage>
</organism>